<reference evidence="6 7" key="1">
    <citation type="journal article" date="2016" name="Proc. Natl. Acad. Sci. U.S.A.">
        <title>Comparative genomics of biotechnologically important yeasts.</title>
        <authorList>
            <person name="Riley R."/>
            <person name="Haridas S."/>
            <person name="Wolfe K.H."/>
            <person name="Lopes M.R."/>
            <person name="Hittinger C.T."/>
            <person name="Goeker M."/>
            <person name="Salamov A.A."/>
            <person name="Wisecaver J.H."/>
            <person name="Long T.M."/>
            <person name="Calvey C.H."/>
            <person name="Aerts A.L."/>
            <person name="Barry K.W."/>
            <person name="Choi C."/>
            <person name="Clum A."/>
            <person name="Coughlan A.Y."/>
            <person name="Deshpande S."/>
            <person name="Douglass A.P."/>
            <person name="Hanson S.J."/>
            <person name="Klenk H.-P."/>
            <person name="LaButti K.M."/>
            <person name="Lapidus A."/>
            <person name="Lindquist E.A."/>
            <person name="Lipzen A.M."/>
            <person name="Meier-Kolthoff J.P."/>
            <person name="Ohm R.A."/>
            <person name="Otillar R.P."/>
            <person name="Pangilinan J.L."/>
            <person name="Peng Y."/>
            <person name="Rokas A."/>
            <person name="Rosa C.A."/>
            <person name="Scheuner C."/>
            <person name="Sibirny A.A."/>
            <person name="Slot J.C."/>
            <person name="Stielow J.B."/>
            <person name="Sun H."/>
            <person name="Kurtzman C.P."/>
            <person name="Blackwell M."/>
            <person name="Grigoriev I.V."/>
            <person name="Jeffries T.W."/>
        </authorList>
    </citation>
    <scope>NUCLEOTIDE SEQUENCE [LARGE SCALE GENOMIC DNA]</scope>
    <source>
        <strain evidence="6 7">NRRL Y-11557</strain>
    </source>
</reference>
<dbReference type="GO" id="GO:0031490">
    <property type="term" value="F:chromatin DNA binding"/>
    <property type="evidence" value="ECO:0007669"/>
    <property type="project" value="TreeGrafter"/>
</dbReference>
<dbReference type="GO" id="GO:0046872">
    <property type="term" value="F:metal ion binding"/>
    <property type="evidence" value="ECO:0007669"/>
    <property type="project" value="UniProtKB-KW"/>
</dbReference>
<feature type="region of interest" description="Disordered" evidence="4">
    <location>
        <begin position="145"/>
        <end position="222"/>
    </location>
</feature>
<dbReference type="AlphaFoldDB" id="A0A1E3Q7W7"/>
<dbReference type="GO" id="GO:0003712">
    <property type="term" value="F:transcription coregulator activity"/>
    <property type="evidence" value="ECO:0007669"/>
    <property type="project" value="TreeGrafter"/>
</dbReference>
<evidence type="ECO:0000256" key="2">
    <source>
        <dbReference type="ARBA" id="ARBA00022723"/>
    </source>
</evidence>
<evidence type="ECO:0000256" key="4">
    <source>
        <dbReference type="SAM" id="MobiDB-lite"/>
    </source>
</evidence>
<sequence>MADPYNIPPPPSSIHVRVPSTNGLAGRTASDEYYSAAMPAASPARAPFPYAGGPFDDQDSITLAGPLSGQSIFAGNGAMSYADVSGAPPPGAYDPAALCIDPIFADPSLMSAASAVPMNHAGSSYYATTNLFEAAAFGNRADPYLQQPGGDIPDYQAQSTPIAMMGSPSDPNLKRAYEFSPTDQDGGDDSDSDDTAWGSHKRKGSKKKKSKDSSKKIKAAQVRPPFANDKPIIVNPDKSIFWFVQAKNCQSMNVGIRRCRACTRRKSGVGACRFIGVRVFQEDVSGPYYDGEDPDYAFSDQLNLGHAIDSYGQKFPSEGDMYTNRIWKADYVAKINFSVPPRSADDINYVLDSIASTYSGILDQELQLEKQDALLRIVPKEGEGYRSLCDICGTSLFSGRHMCYYCGLEMCLDCYDDWNNLGDDNNGKLVRNTLRFVFEFCAYGNRHQQNCLIPVTRMMPGDIQEIYNSVYSRVPQIPSFSSSMNPGELETQSSSASWAVKKESVAETAGFSSLTSSDPNDSAFISNTKLIEYQNDELSVDGFRARWSEGTPLVIHGAGKRLKLDWSDSGFIQRYGRDRCALLDDSGQVVESSVRDFFEGFASGVHNGRKMNLTLKDWPTNGDFKDVCPELFEDFENALPFPIYTRREGFLNLASMFPKEFNAPDLGPKLYNSYASSHGPNGHGTTTLHLDVTDAVNIMAFAYPNGSPDELTNIPGVDSSHPQLAIGAVWDIFKAEDSDKIRQFILEREQEDPTAYNNPFLTAKREKAKGSKVVPKFSTDDPIHRQVFYLPDSELILLRKRFGVVPFRVWQKPGDAVFVPAGCAHQVSNISSCVKAAIDFVSPENVPRCFNLLQEIRNLARVKKKEDVLQLKQILYFAWIKATNLLSHQLA</sequence>
<dbReference type="SUPFAM" id="SSF51197">
    <property type="entry name" value="Clavaminate synthase-like"/>
    <property type="match status" value="1"/>
</dbReference>
<comment type="subcellular location">
    <subcellularLocation>
        <location evidence="1">Nucleus</location>
    </subcellularLocation>
</comment>
<protein>
    <recommendedName>
        <fullName evidence="5">JmjC domain-containing protein</fullName>
    </recommendedName>
</protein>
<name>A0A1E3Q7W7_LIPST</name>
<feature type="compositionally biased region" description="Basic residues" evidence="4">
    <location>
        <begin position="199"/>
        <end position="210"/>
    </location>
</feature>
<dbReference type="GO" id="GO:0000118">
    <property type="term" value="C:histone deacetylase complex"/>
    <property type="evidence" value="ECO:0007669"/>
    <property type="project" value="TreeGrafter"/>
</dbReference>
<dbReference type="Pfam" id="PF02373">
    <property type="entry name" value="JmjC"/>
    <property type="match status" value="1"/>
</dbReference>
<evidence type="ECO:0000259" key="5">
    <source>
        <dbReference type="PROSITE" id="PS51184"/>
    </source>
</evidence>
<dbReference type="GO" id="GO:0032454">
    <property type="term" value="F:histone H3K9 demethylase activity"/>
    <property type="evidence" value="ECO:0007669"/>
    <property type="project" value="InterPro"/>
</dbReference>
<keyword evidence="3" id="KW-0539">Nucleus</keyword>
<feature type="domain" description="JmjC" evidence="5">
    <location>
        <begin position="630"/>
        <end position="857"/>
    </location>
</feature>
<evidence type="ECO:0000256" key="3">
    <source>
        <dbReference type="ARBA" id="ARBA00023242"/>
    </source>
</evidence>
<dbReference type="GO" id="GO:0000785">
    <property type="term" value="C:chromatin"/>
    <property type="evidence" value="ECO:0007669"/>
    <property type="project" value="TreeGrafter"/>
</dbReference>
<evidence type="ECO:0000256" key="1">
    <source>
        <dbReference type="ARBA" id="ARBA00004123"/>
    </source>
</evidence>
<dbReference type="OrthoDB" id="1667110at2759"/>
<dbReference type="EMBL" id="KV454294">
    <property type="protein sequence ID" value="ODQ73067.1"/>
    <property type="molecule type" value="Genomic_DNA"/>
</dbReference>
<organism evidence="6 7">
    <name type="scientific">Lipomyces starkeyi NRRL Y-11557</name>
    <dbReference type="NCBI Taxonomy" id="675824"/>
    <lineage>
        <taxon>Eukaryota</taxon>
        <taxon>Fungi</taxon>
        <taxon>Dikarya</taxon>
        <taxon>Ascomycota</taxon>
        <taxon>Saccharomycotina</taxon>
        <taxon>Lipomycetes</taxon>
        <taxon>Lipomycetales</taxon>
        <taxon>Lipomycetaceae</taxon>
        <taxon>Lipomyces</taxon>
    </lineage>
</organism>
<dbReference type="PANTHER" id="PTHR12549">
    <property type="entry name" value="JMJC DOMAIN-CONTAINING HISTONE DEMETHYLATION PROTEIN"/>
    <property type="match status" value="1"/>
</dbReference>
<dbReference type="InterPro" id="IPR045109">
    <property type="entry name" value="LSDs-like"/>
</dbReference>
<evidence type="ECO:0000313" key="7">
    <source>
        <dbReference type="Proteomes" id="UP000094385"/>
    </source>
</evidence>
<dbReference type="PROSITE" id="PS51184">
    <property type="entry name" value="JMJC"/>
    <property type="match status" value="1"/>
</dbReference>
<keyword evidence="2" id="KW-0479">Metal-binding</keyword>
<feature type="compositionally biased region" description="Acidic residues" evidence="4">
    <location>
        <begin position="185"/>
        <end position="194"/>
    </location>
</feature>
<keyword evidence="7" id="KW-1185">Reference proteome</keyword>
<dbReference type="InterPro" id="IPR003347">
    <property type="entry name" value="JmjC_dom"/>
</dbReference>
<dbReference type="Gene3D" id="2.60.120.650">
    <property type="entry name" value="Cupin"/>
    <property type="match status" value="1"/>
</dbReference>
<dbReference type="SMART" id="SM00558">
    <property type="entry name" value="JmjC"/>
    <property type="match status" value="1"/>
</dbReference>
<dbReference type="GO" id="GO:0006357">
    <property type="term" value="P:regulation of transcription by RNA polymerase II"/>
    <property type="evidence" value="ECO:0007669"/>
    <property type="project" value="TreeGrafter"/>
</dbReference>
<evidence type="ECO:0000313" key="6">
    <source>
        <dbReference type="EMBL" id="ODQ73067.1"/>
    </source>
</evidence>
<dbReference type="Proteomes" id="UP000094385">
    <property type="component" value="Unassembled WGS sequence"/>
</dbReference>
<accession>A0A1E3Q7W7</accession>
<gene>
    <name evidence="6" type="ORF">LIPSTDRAFT_3415</name>
</gene>
<dbReference type="STRING" id="675824.A0A1E3Q7W7"/>
<dbReference type="PANTHER" id="PTHR12549:SF38">
    <property type="entry name" value="JMJC DOMAIN-CONTAINING HISTONE DEMETHYLASE 2, ISOFORM A"/>
    <property type="match status" value="1"/>
</dbReference>
<proteinExistence type="predicted"/>
<dbReference type="CDD" id="cd00065">
    <property type="entry name" value="FYVE_like_SF"/>
    <property type="match status" value="1"/>
</dbReference>